<evidence type="ECO:0000256" key="10">
    <source>
        <dbReference type="HAMAP-Rule" id="MF_01331"/>
    </source>
</evidence>
<dbReference type="GO" id="GO:0019843">
    <property type="term" value="F:rRNA binding"/>
    <property type="evidence" value="ECO:0007669"/>
    <property type="project" value="UniProtKB-UniRule"/>
</dbReference>
<dbReference type="NCBIfam" id="NF008917">
    <property type="entry name" value="PRK12279.1"/>
    <property type="match status" value="1"/>
</dbReference>
<dbReference type="EMBL" id="JAJBIS010000001">
    <property type="protein sequence ID" value="MCF1348903.1"/>
    <property type="molecule type" value="Genomic_DNA"/>
</dbReference>
<gene>
    <name evidence="10 14" type="primary">rplV</name>
    <name evidence="14" type="ORF">LH652_01145</name>
</gene>
<comment type="similarity">
    <text evidence="2 10 11">Belongs to the universal ribosomal protein uL22 family.</text>
</comment>
<dbReference type="CDD" id="cd00336">
    <property type="entry name" value="Ribosomal_L22"/>
    <property type="match status" value="1"/>
</dbReference>
<evidence type="ECO:0000256" key="3">
    <source>
        <dbReference type="ARBA" id="ARBA00011838"/>
    </source>
</evidence>
<evidence type="ECO:0000256" key="7">
    <source>
        <dbReference type="ARBA" id="ARBA00023274"/>
    </source>
</evidence>
<protein>
    <recommendedName>
        <fullName evidence="9 10">Large ribosomal subunit protein uL22</fullName>
    </recommendedName>
</protein>
<dbReference type="Gene3D" id="2.30.130.30">
    <property type="entry name" value="Hypothetical protein"/>
    <property type="match status" value="1"/>
</dbReference>
<dbReference type="AlphaFoldDB" id="A0ABD4SKC4"/>
<dbReference type="GO" id="GO:0006412">
    <property type="term" value="P:translation"/>
    <property type="evidence" value="ECO:0007669"/>
    <property type="project" value="UniProtKB-UniRule"/>
</dbReference>
<accession>A0ABD4SKC4</accession>
<dbReference type="PANTHER" id="PTHR13501">
    <property type="entry name" value="CHLOROPLAST 50S RIBOSOMAL PROTEIN L22-RELATED"/>
    <property type="match status" value="1"/>
</dbReference>
<evidence type="ECO:0000256" key="1">
    <source>
        <dbReference type="ARBA" id="ARBA00003478"/>
    </source>
</evidence>
<evidence type="ECO:0000313" key="15">
    <source>
        <dbReference type="Proteomes" id="UP001201240"/>
    </source>
</evidence>
<dbReference type="SUPFAM" id="SSF54843">
    <property type="entry name" value="Ribosomal protein L22"/>
    <property type="match status" value="1"/>
</dbReference>
<sequence>MTNKVIQRNIHISHRKASLVIDLVRNKPVHEAIRILSNTPKKFAPIVLKLLNSAISNVQHNSKDMDPSKLYIYKIVANQGPTMKRTLPRANKGSADQLFKRTTHLEIVLSDDVNEREKELAAIKAKKSKKPLVVEPVAKVETKKVAKPSKVETKPVEKDENVDPELLKREQQVLKVVEKTASQKEEETTETIMISTSPKNAQVLFDDLEKNVIFYKTTPVNKVLRVLVYVTSPTKKVVGEFDLESVEIGAISSIWRKYNKQSVISKKEYDAYYEGKDKAHALVSKKAYKYRNPKDLSEYNMTKGPSGFQYLK</sequence>
<comment type="function">
    <text evidence="1 10">The globular domain of the protein is located near the polypeptide exit tunnel on the outside of the subunit, while an extended beta-hairpin is found that lines the wall of the exit tunnel in the center of the 70S ribosome.</text>
</comment>
<dbReference type="RefSeq" id="WP_234493655.1">
    <property type="nucleotide sequence ID" value="NZ_JAJBIS010000001.1"/>
</dbReference>
<dbReference type="PANTHER" id="PTHR13501:SF8">
    <property type="entry name" value="LARGE RIBOSOMAL SUBUNIT PROTEIN UL22M"/>
    <property type="match status" value="1"/>
</dbReference>
<dbReference type="Proteomes" id="UP001201240">
    <property type="component" value="Unassembled WGS sequence"/>
</dbReference>
<evidence type="ECO:0000256" key="8">
    <source>
        <dbReference type="ARBA" id="ARBA00025084"/>
    </source>
</evidence>
<evidence type="ECO:0000256" key="6">
    <source>
        <dbReference type="ARBA" id="ARBA00022980"/>
    </source>
</evidence>
<dbReference type="Gene3D" id="3.90.470.10">
    <property type="entry name" value="Ribosomal protein L22/L17"/>
    <property type="match status" value="1"/>
</dbReference>
<dbReference type="GO" id="GO:0005840">
    <property type="term" value="C:ribosome"/>
    <property type="evidence" value="ECO:0007669"/>
    <property type="project" value="UniProtKB-KW"/>
</dbReference>
<evidence type="ECO:0000256" key="2">
    <source>
        <dbReference type="ARBA" id="ARBA00009451"/>
    </source>
</evidence>
<name>A0ABD4SKC4_UREUR</name>
<evidence type="ECO:0000256" key="4">
    <source>
        <dbReference type="ARBA" id="ARBA00022730"/>
    </source>
</evidence>
<comment type="caution">
    <text evidence="14">The sequence shown here is derived from an EMBL/GenBank/DDBJ whole genome shotgun (WGS) entry which is preliminary data.</text>
</comment>
<evidence type="ECO:0000256" key="12">
    <source>
        <dbReference type="RuleBase" id="RU004006"/>
    </source>
</evidence>
<dbReference type="HAMAP" id="MF_01331_B">
    <property type="entry name" value="Ribosomal_uL22_B"/>
    <property type="match status" value="1"/>
</dbReference>
<comment type="function">
    <text evidence="8">This protein binds specifically to 23S rRNA; its binding is stimulated by other ribosomal proteins, e.g. L4, L17, and L20. It is important during the early stages of 50S assembly. It makes multiple contacts with different domains of the 23S rRNA in the assembled 50S subunit and ribosome.</text>
</comment>
<evidence type="ECO:0000256" key="9">
    <source>
        <dbReference type="ARBA" id="ARBA00035207"/>
    </source>
</evidence>
<dbReference type="GO" id="GO:1990904">
    <property type="term" value="C:ribonucleoprotein complex"/>
    <property type="evidence" value="ECO:0007669"/>
    <property type="project" value="UniProtKB-KW"/>
</dbReference>
<dbReference type="NCBIfam" id="TIGR01044">
    <property type="entry name" value="rplV_bact"/>
    <property type="match status" value="1"/>
</dbReference>
<reference evidence="14 15" key="1">
    <citation type="submission" date="2021-10" db="EMBL/GenBank/DDBJ databases">
        <title>Sequencing the mobilome of antimicrobial resistant bacterial isolates spanning a range of GC content: The potential of a sustainable low cost, low infrastructure approach for surveillance with Oxford Nanopore sequencing.</title>
        <authorList>
            <person name="Sands K."/>
        </authorList>
    </citation>
    <scope>NUCLEOTIDE SEQUENCE [LARGE SCALE GENOMIC DNA]</scope>
    <source>
        <strain evidence="14 15">MIN-202</strain>
    </source>
</reference>
<comment type="function">
    <text evidence="10 13">This protein binds specifically to 23S rRNA; its binding is stimulated by other ribosomal proteins, e.g., L4, L17, and L20. It is important during the early stages of 50S assembly. It makes multiple contacts with different domains of the 23S rRNA in the assembled 50S subunit and ribosome.</text>
</comment>
<dbReference type="InterPro" id="IPR047867">
    <property type="entry name" value="Ribosomal_uL22_bac/org-type"/>
</dbReference>
<proteinExistence type="inferred from homology"/>
<comment type="subunit">
    <text evidence="3 10 12">Part of the 50S ribosomal subunit.</text>
</comment>
<evidence type="ECO:0000256" key="13">
    <source>
        <dbReference type="RuleBase" id="RU004008"/>
    </source>
</evidence>
<evidence type="ECO:0000256" key="11">
    <source>
        <dbReference type="RuleBase" id="RU004005"/>
    </source>
</evidence>
<dbReference type="Pfam" id="PF00237">
    <property type="entry name" value="Ribosomal_L22"/>
    <property type="match status" value="1"/>
</dbReference>
<evidence type="ECO:0000256" key="5">
    <source>
        <dbReference type="ARBA" id="ARBA00022884"/>
    </source>
</evidence>
<keyword evidence="7 10" id="KW-0687">Ribonucleoprotein</keyword>
<organism evidence="14 15">
    <name type="scientific">Ureaplasma urealyticum</name>
    <name type="common">Ureaplasma urealyticum biotype 2</name>
    <dbReference type="NCBI Taxonomy" id="2130"/>
    <lineage>
        <taxon>Bacteria</taxon>
        <taxon>Bacillati</taxon>
        <taxon>Mycoplasmatota</taxon>
        <taxon>Mycoplasmoidales</taxon>
        <taxon>Mycoplasmoidaceae</taxon>
        <taxon>Ureaplasma</taxon>
    </lineage>
</organism>
<dbReference type="InterPro" id="IPR005727">
    <property type="entry name" value="Ribosomal_uL22_bac/chlpt-type"/>
</dbReference>
<evidence type="ECO:0000313" key="14">
    <source>
        <dbReference type="EMBL" id="MCF1348903.1"/>
    </source>
</evidence>
<keyword evidence="5 10" id="KW-0694">RNA-binding</keyword>
<dbReference type="InterPro" id="IPR001063">
    <property type="entry name" value="Ribosomal_uL22"/>
</dbReference>
<keyword evidence="4 10" id="KW-0699">rRNA-binding</keyword>
<keyword evidence="6 10" id="KW-0689">Ribosomal protein</keyword>
<dbReference type="InterPro" id="IPR036394">
    <property type="entry name" value="Ribosomal_uL22_sf"/>
</dbReference>